<dbReference type="eggNOG" id="COG1576">
    <property type="taxonomic scope" value="Bacteria"/>
</dbReference>
<keyword evidence="2" id="KW-1185">Reference proteome</keyword>
<dbReference type="NCBIfam" id="TIGR03083">
    <property type="entry name" value="maleylpyruvate isomerase family mycothiol-dependent enzyme"/>
    <property type="match status" value="1"/>
</dbReference>
<protein>
    <recommendedName>
        <fullName evidence="3">Mycothiol-dependent maleylpyruvate isomerase metal-binding domain-containing protein</fullName>
    </recommendedName>
</protein>
<reference evidence="1 2" key="2">
    <citation type="journal article" date="2010" name="Stand. Genomic Sci.">
        <title>Complete genome sequence of Gordonia bronchialis type strain (3410).</title>
        <authorList>
            <person name="Ivanova N."/>
            <person name="Sikorski J."/>
            <person name="Jando M."/>
            <person name="Lapidus A."/>
            <person name="Nolan M."/>
            <person name="Lucas S."/>
            <person name="Del Rio T.G."/>
            <person name="Tice H."/>
            <person name="Copeland A."/>
            <person name="Cheng J.F."/>
            <person name="Chen F."/>
            <person name="Bruce D."/>
            <person name="Goodwin L."/>
            <person name="Pitluck S."/>
            <person name="Mavromatis K."/>
            <person name="Ovchinnikova G."/>
            <person name="Pati A."/>
            <person name="Chen A."/>
            <person name="Palaniappan K."/>
            <person name="Land M."/>
            <person name="Hauser L."/>
            <person name="Chang Y.J."/>
            <person name="Jeffries C.D."/>
            <person name="Chain P."/>
            <person name="Saunders E."/>
            <person name="Han C."/>
            <person name="Detter J.C."/>
            <person name="Brettin T."/>
            <person name="Rohde M."/>
            <person name="Goker M."/>
            <person name="Bristow J."/>
            <person name="Eisen J.A."/>
            <person name="Markowitz V."/>
            <person name="Hugenholtz P."/>
            <person name="Klenk H.P."/>
            <person name="Kyrpides N.C."/>
        </authorList>
    </citation>
    <scope>NUCLEOTIDE SEQUENCE [LARGE SCALE GENOMIC DNA]</scope>
    <source>
        <strain evidence="2">ATCC 25592 / DSM 43247 / BCRC 13721 / JCM 3198 / KCTC 3076 / NBRC 16047 / NCTC 10667</strain>
    </source>
</reference>
<organism evidence="1 2">
    <name type="scientific">Gordonia bronchialis (strain ATCC 25592 / DSM 43247 / BCRC 13721 / JCM 3198 / KCTC 3076 / NBRC 16047 / NCTC 10667)</name>
    <name type="common">Rhodococcus bronchialis</name>
    <dbReference type="NCBI Taxonomy" id="526226"/>
    <lineage>
        <taxon>Bacteria</taxon>
        <taxon>Bacillati</taxon>
        <taxon>Actinomycetota</taxon>
        <taxon>Actinomycetes</taxon>
        <taxon>Mycobacteriales</taxon>
        <taxon>Gordoniaceae</taxon>
        <taxon>Gordonia</taxon>
    </lineage>
</organism>
<dbReference type="SUPFAM" id="SSF109854">
    <property type="entry name" value="DinB/YfiT-like putative metalloenzymes"/>
    <property type="match status" value="1"/>
</dbReference>
<evidence type="ECO:0000313" key="1">
    <source>
        <dbReference type="EMBL" id="ACY20660.1"/>
    </source>
</evidence>
<reference evidence="2" key="1">
    <citation type="submission" date="2009-10" db="EMBL/GenBank/DDBJ databases">
        <title>The complete chromosome of Gordonia bronchialis DSM 43247.</title>
        <authorList>
            <consortium name="US DOE Joint Genome Institute (JGI-PGF)"/>
            <person name="Lucas S."/>
            <person name="Copeland A."/>
            <person name="Lapidus A."/>
            <person name="Glavina del Rio T."/>
            <person name="Dalin E."/>
            <person name="Tice H."/>
            <person name="Bruce D."/>
            <person name="Goodwin L."/>
            <person name="Pitluck S."/>
            <person name="Kyrpides N."/>
            <person name="Mavromatis K."/>
            <person name="Ivanova N."/>
            <person name="Ovchinnikova G."/>
            <person name="Saunders E."/>
            <person name="Brettin T."/>
            <person name="Detter J.C."/>
            <person name="Han C."/>
            <person name="Larimer F."/>
            <person name="Land M."/>
            <person name="Hauser L."/>
            <person name="Markowitz V."/>
            <person name="Cheng J.-F."/>
            <person name="Hugenholtz P."/>
            <person name="Woyke T."/>
            <person name="Wu D."/>
            <person name="Jando M."/>
            <person name="Schneider S."/>
            <person name="Goeker M."/>
            <person name="Klenk H.-P."/>
            <person name="Eisen J.A."/>
        </authorList>
    </citation>
    <scope>NUCLEOTIDE SEQUENCE [LARGE SCALE GENOMIC DNA]</scope>
    <source>
        <strain evidence="2">ATCC 25592 / DSM 43247 / BCRC 13721 / JCM 3198 / KCTC 3076 / NBRC 16047 / NCTC 10667</strain>
    </source>
</reference>
<evidence type="ECO:0008006" key="3">
    <source>
        <dbReference type="Google" id="ProtNLM"/>
    </source>
</evidence>
<gene>
    <name evidence="1" type="ordered locus">Gbro_1377</name>
</gene>
<name>D0L6A3_GORB4</name>
<dbReference type="EMBL" id="CP001802">
    <property type="protein sequence ID" value="ACY20660.1"/>
    <property type="molecule type" value="Genomic_DNA"/>
</dbReference>
<dbReference type="InterPro" id="IPR034660">
    <property type="entry name" value="DinB/YfiT-like"/>
</dbReference>
<evidence type="ECO:0000313" key="2">
    <source>
        <dbReference type="Proteomes" id="UP000001219"/>
    </source>
</evidence>
<dbReference type="HOGENOM" id="CLU_051661_1_1_11"/>
<dbReference type="KEGG" id="gbr:Gbro_1377"/>
<accession>D0L6A3</accession>
<dbReference type="STRING" id="526226.Gbro_1377"/>
<dbReference type="InterPro" id="IPR017517">
    <property type="entry name" value="Maleyloyr_isom"/>
</dbReference>
<dbReference type="RefSeq" id="WP_012833230.1">
    <property type="nucleotide sequence ID" value="NC_013441.1"/>
</dbReference>
<proteinExistence type="predicted"/>
<dbReference type="OrthoDB" id="5185819at2"/>
<sequence length="194" mass="20444">MIVNLTELSAAQRHQQVSRHFGDVVSAVGDWDAPSPVDGWAARDVVGHLVEWFPGFLAGGGVSLPAGPSVVDDPAGAWAARAAAVQTLLDGPGADADFTHPMAGTHRLEDAIDRFYTADVFMHTWDLAEAAGVAADLDPGYARQLLDGMTGIEEMLRASGQHGQPVAVPDDADPVTRLAGFIGRDPHWRSSAAE</sequence>
<dbReference type="Proteomes" id="UP000001219">
    <property type="component" value="Chromosome"/>
</dbReference>
<dbReference type="AlphaFoldDB" id="D0L6A3"/>